<comment type="similarity">
    <text evidence="1">Belongs to the carbon-nitrogen hydrolase superfamily. NIT1/NIT2 family.</text>
</comment>
<proteinExistence type="evidence at transcript level"/>
<dbReference type="AlphaFoldDB" id="C1BQ83"/>
<organism evidence="8">
    <name type="scientific">Caligus rogercresseyi</name>
    <name type="common">Sea louse</name>
    <dbReference type="NCBI Taxonomy" id="217165"/>
    <lineage>
        <taxon>Eukaryota</taxon>
        <taxon>Metazoa</taxon>
        <taxon>Ecdysozoa</taxon>
        <taxon>Arthropoda</taxon>
        <taxon>Crustacea</taxon>
        <taxon>Multicrustacea</taxon>
        <taxon>Hexanauplia</taxon>
        <taxon>Copepoda</taxon>
        <taxon>Siphonostomatoida</taxon>
        <taxon>Caligidae</taxon>
        <taxon>Caligus</taxon>
    </lineage>
</organism>
<dbReference type="GO" id="GO:0006107">
    <property type="term" value="P:oxaloacetate metabolic process"/>
    <property type="evidence" value="ECO:0007669"/>
    <property type="project" value="TreeGrafter"/>
</dbReference>
<evidence type="ECO:0000256" key="1">
    <source>
        <dbReference type="ARBA" id="ARBA00010613"/>
    </source>
</evidence>
<evidence type="ECO:0000256" key="5">
    <source>
        <dbReference type="ARBA" id="ARBA00041576"/>
    </source>
</evidence>
<dbReference type="FunFam" id="3.60.110.10:FF:000002">
    <property type="entry name" value="Nitrilase family member 2"/>
    <property type="match status" value="1"/>
</dbReference>
<feature type="domain" description="CN hydrolase" evidence="7">
    <location>
        <begin position="4"/>
        <end position="248"/>
    </location>
</feature>
<dbReference type="InterPro" id="IPR003010">
    <property type="entry name" value="C-N_Hydrolase"/>
</dbReference>
<dbReference type="PANTHER" id="PTHR23088:SF30">
    <property type="entry name" value="OMEGA-AMIDASE NIT2"/>
    <property type="match status" value="1"/>
</dbReference>
<evidence type="ECO:0000256" key="3">
    <source>
        <dbReference type="ARBA" id="ARBA00036637"/>
    </source>
</evidence>
<evidence type="ECO:0000256" key="4">
    <source>
        <dbReference type="ARBA" id="ARBA00039118"/>
    </source>
</evidence>
<dbReference type="EMBL" id="BT076762">
    <property type="protein sequence ID" value="ACO11186.1"/>
    <property type="molecule type" value="mRNA"/>
</dbReference>
<dbReference type="GO" id="GO:0006541">
    <property type="term" value="P:glutamine metabolic process"/>
    <property type="evidence" value="ECO:0007669"/>
    <property type="project" value="TreeGrafter"/>
</dbReference>
<accession>C1BQ83</accession>
<comment type="catalytic activity">
    <reaction evidence="3">
        <text>2-oxoglutaramate + H2O = 2-oxoglutarate + NH4(+)</text>
        <dbReference type="Rhea" id="RHEA:32963"/>
        <dbReference type="ChEBI" id="CHEBI:15377"/>
        <dbReference type="ChEBI" id="CHEBI:16769"/>
        <dbReference type="ChEBI" id="CHEBI:16810"/>
        <dbReference type="ChEBI" id="CHEBI:28938"/>
        <dbReference type="EC" id="3.5.1.3"/>
    </reaction>
    <physiologicalReaction direction="left-to-right" evidence="3">
        <dbReference type="Rhea" id="RHEA:32964"/>
    </physiologicalReaction>
</comment>
<dbReference type="Gene3D" id="3.60.110.10">
    <property type="entry name" value="Carbon-nitrogen hydrolase"/>
    <property type="match status" value="1"/>
</dbReference>
<reference evidence="8" key="1">
    <citation type="submission" date="2009-03" db="EMBL/GenBank/DDBJ databases">
        <title>Caligus rogercresseyi ESTs and full-length cDNAs.</title>
        <authorList>
            <person name="Yasuike M."/>
            <person name="von Schalburg K."/>
            <person name="Cooper G."/>
            <person name="Leong J."/>
            <person name="Jones S.R.M."/>
            <person name="Koop B.F."/>
        </authorList>
    </citation>
    <scope>NUCLEOTIDE SEQUENCE</scope>
    <source>
        <tissue evidence="8">Whole tissue</tissue>
    </source>
</reference>
<evidence type="ECO:0000256" key="2">
    <source>
        <dbReference type="ARBA" id="ARBA00022801"/>
    </source>
</evidence>
<protein>
    <recommendedName>
        <fullName evidence="4">omega-amidase</fullName>
        <ecNumber evidence="4">3.5.1.3</ecNumber>
    </recommendedName>
    <alternativeName>
        <fullName evidence="5">Nitrilase homolog 2</fullName>
    </alternativeName>
</protein>
<gene>
    <name evidence="8" type="primary">NIT2</name>
</gene>
<comment type="catalytic activity">
    <reaction evidence="6">
        <text>2-oxosuccinamate + H2O = oxaloacetate + NH4(+)</text>
        <dbReference type="Rhea" id="RHEA:59412"/>
        <dbReference type="ChEBI" id="CHEBI:15377"/>
        <dbReference type="ChEBI" id="CHEBI:16452"/>
        <dbReference type="ChEBI" id="CHEBI:28938"/>
        <dbReference type="ChEBI" id="CHEBI:57735"/>
        <dbReference type="EC" id="3.5.1.3"/>
    </reaction>
    <physiologicalReaction direction="left-to-right" evidence="6">
        <dbReference type="Rhea" id="RHEA:59413"/>
    </physiologicalReaction>
</comment>
<evidence type="ECO:0000313" key="8">
    <source>
        <dbReference type="EMBL" id="ACO11186.1"/>
    </source>
</evidence>
<dbReference type="GO" id="GO:0006528">
    <property type="term" value="P:asparagine metabolic process"/>
    <property type="evidence" value="ECO:0007669"/>
    <property type="project" value="TreeGrafter"/>
</dbReference>
<dbReference type="SUPFAM" id="SSF56317">
    <property type="entry name" value="Carbon-nitrogen hydrolase"/>
    <property type="match status" value="1"/>
</dbReference>
<name>C1BQ83_CALRO</name>
<dbReference type="PROSITE" id="PS50263">
    <property type="entry name" value="CN_HYDROLASE"/>
    <property type="match status" value="1"/>
</dbReference>
<sequence>MSSFKLALIQLAVGRDKALNLLNAGKAVAKAASNGAQVVCLPECFNSPYGTKYFPEYAEPIPEGPSCKALSAMAKEQGIYLIGGSHPEKEDEALYNTSTIWSPEGFLLSKHRKVHLFDINIPGKISFKESDVLSPGAKLTTFSTPWCKIGVGICYDIRFPELAMLSAADYRLLLYPGAFNMTTGPDHWELLARARALDNLLYVGVNSPARDPEADYTAWGHSSVMDPWGRVLSKAGCDEEIIYADINPSYADEIRQSIPVLSQKRGDVYKLSKV</sequence>
<dbReference type="GO" id="GO:0050152">
    <property type="term" value="F:omega-amidase activity"/>
    <property type="evidence" value="ECO:0007669"/>
    <property type="project" value="UniProtKB-EC"/>
</dbReference>
<evidence type="ECO:0000256" key="6">
    <source>
        <dbReference type="ARBA" id="ARBA00048745"/>
    </source>
</evidence>
<dbReference type="CDD" id="cd07572">
    <property type="entry name" value="nit"/>
    <property type="match status" value="1"/>
</dbReference>
<dbReference type="PANTHER" id="PTHR23088">
    <property type="entry name" value="NITRILASE-RELATED"/>
    <property type="match status" value="1"/>
</dbReference>
<dbReference type="InterPro" id="IPR045254">
    <property type="entry name" value="Nit1/2_C-N_Hydrolase"/>
</dbReference>
<dbReference type="InterPro" id="IPR036526">
    <property type="entry name" value="C-N_Hydrolase_sf"/>
</dbReference>
<dbReference type="EC" id="3.5.1.3" evidence="4"/>
<dbReference type="GO" id="GO:0005739">
    <property type="term" value="C:mitochondrion"/>
    <property type="evidence" value="ECO:0007669"/>
    <property type="project" value="TreeGrafter"/>
</dbReference>
<evidence type="ECO:0000259" key="7">
    <source>
        <dbReference type="PROSITE" id="PS50263"/>
    </source>
</evidence>
<keyword evidence="2" id="KW-0378">Hydrolase</keyword>
<dbReference type="Pfam" id="PF00795">
    <property type="entry name" value="CN_hydrolase"/>
    <property type="match status" value="1"/>
</dbReference>